<feature type="domain" description="PBP" evidence="5">
    <location>
        <begin position="38"/>
        <end position="292"/>
    </location>
</feature>
<dbReference type="InterPro" id="IPR011862">
    <property type="entry name" value="Phos-bd"/>
</dbReference>
<dbReference type="InterPro" id="IPR024370">
    <property type="entry name" value="PBP_domain"/>
</dbReference>
<gene>
    <name evidence="6" type="ORF">LOC68_16210</name>
</gene>
<dbReference type="AlphaFoldDB" id="A0A9X1SHK7"/>
<proteinExistence type="inferred from homology"/>
<dbReference type="CDD" id="cd13653">
    <property type="entry name" value="PBP2_phosphate_like_1"/>
    <property type="match status" value="1"/>
</dbReference>
<feature type="signal peptide" evidence="4">
    <location>
        <begin position="1"/>
        <end position="23"/>
    </location>
</feature>
<dbReference type="SUPFAM" id="SSF53850">
    <property type="entry name" value="Periplasmic binding protein-like II"/>
    <property type="match status" value="1"/>
</dbReference>
<name>A0A9X1SHK7_9BACT</name>
<keyword evidence="2 4" id="KW-0813">Transport</keyword>
<comment type="similarity">
    <text evidence="1 4">Belongs to the PstS family.</text>
</comment>
<dbReference type="Pfam" id="PF12849">
    <property type="entry name" value="PBP_like_2"/>
    <property type="match status" value="1"/>
</dbReference>
<organism evidence="6 7">
    <name type="scientific">Blastopirellula sediminis</name>
    <dbReference type="NCBI Taxonomy" id="2894196"/>
    <lineage>
        <taxon>Bacteria</taxon>
        <taxon>Pseudomonadati</taxon>
        <taxon>Planctomycetota</taxon>
        <taxon>Planctomycetia</taxon>
        <taxon>Pirellulales</taxon>
        <taxon>Pirellulaceae</taxon>
        <taxon>Blastopirellula</taxon>
    </lineage>
</organism>
<evidence type="ECO:0000256" key="4">
    <source>
        <dbReference type="RuleBase" id="RU367119"/>
    </source>
</evidence>
<sequence>MTRRSTLLWIALITFCAGQTAVAQTQVDPNLPKYKPQQGISGTISSMGSDTMNNLMALWAKRFNDFYPNVKIEIEGKGSSTAPAALTEGRATFGPMSRPMTKAEIDKFEKRHQYKPTQLGTSIDMLAVYVHNNNPILGLSFEDLDGIFSSTRKSGSADLRTWGQVGLGGNLAKERISLYGRSASSGTYGYFKEKALFKGDYRDSVQEQPGSAAVIQAVANDPVGIGYSGVGFKNPGVRTVPISKDGGPFIAPTLENVSKYPLTRFLLIGVNYNGKQLDPLQREFIKFIYSQEGQAEVVKDGYLPLSAVQAKRQLSLVKITFEDY</sequence>
<dbReference type="NCBIfam" id="TIGR02136">
    <property type="entry name" value="ptsS_2"/>
    <property type="match status" value="1"/>
</dbReference>
<comment type="function">
    <text evidence="4">Involved in the system for phosphate transport across the cytoplasmic membrane.</text>
</comment>
<keyword evidence="4" id="KW-0592">Phosphate transport</keyword>
<accession>A0A9X1SHK7</accession>
<keyword evidence="3 4" id="KW-0732">Signal</keyword>
<dbReference type="Proteomes" id="UP001139103">
    <property type="component" value="Unassembled WGS sequence"/>
</dbReference>
<comment type="caution">
    <text evidence="6">The sequence shown here is derived from an EMBL/GenBank/DDBJ whole genome shotgun (WGS) entry which is preliminary data.</text>
</comment>
<evidence type="ECO:0000259" key="5">
    <source>
        <dbReference type="Pfam" id="PF12849"/>
    </source>
</evidence>
<evidence type="ECO:0000256" key="2">
    <source>
        <dbReference type="ARBA" id="ARBA00022448"/>
    </source>
</evidence>
<protein>
    <recommendedName>
        <fullName evidence="4">Phosphate-binding protein</fullName>
    </recommendedName>
</protein>
<dbReference type="PANTHER" id="PTHR30570">
    <property type="entry name" value="PERIPLASMIC PHOSPHATE BINDING COMPONENT OF PHOSPHATE ABC TRANSPORTER"/>
    <property type="match status" value="1"/>
</dbReference>
<dbReference type="PANTHER" id="PTHR30570:SF6">
    <property type="entry name" value="PHOSPHATE-BINDING PROTEIN PSTS"/>
    <property type="match status" value="1"/>
</dbReference>
<dbReference type="InterPro" id="IPR050811">
    <property type="entry name" value="Phosphate_ABC_transporter"/>
</dbReference>
<keyword evidence="7" id="KW-1185">Reference proteome</keyword>
<feature type="chain" id="PRO_5041016872" description="Phosphate-binding protein" evidence="4">
    <location>
        <begin position="24"/>
        <end position="324"/>
    </location>
</feature>
<evidence type="ECO:0000313" key="7">
    <source>
        <dbReference type="Proteomes" id="UP001139103"/>
    </source>
</evidence>
<dbReference type="GO" id="GO:0006817">
    <property type="term" value="P:phosphate ion transport"/>
    <property type="evidence" value="ECO:0007669"/>
    <property type="project" value="UniProtKB-UniRule"/>
</dbReference>
<evidence type="ECO:0000256" key="3">
    <source>
        <dbReference type="ARBA" id="ARBA00022729"/>
    </source>
</evidence>
<reference evidence="6" key="1">
    <citation type="submission" date="2021-11" db="EMBL/GenBank/DDBJ databases">
        <title>Genome sequence.</title>
        <authorList>
            <person name="Sun Q."/>
        </authorList>
    </citation>
    <scope>NUCLEOTIDE SEQUENCE</scope>
    <source>
        <strain evidence="6">JC732</strain>
    </source>
</reference>
<dbReference type="RefSeq" id="WP_230220642.1">
    <property type="nucleotide sequence ID" value="NZ_JAJKFT010000010.1"/>
</dbReference>
<dbReference type="GO" id="GO:0042301">
    <property type="term" value="F:phosphate ion binding"/>
    <property type="evidence" value="ECO:0007669"/>
    <property type="project" value="UniProtKB-UniRule"/>
</dbReference>
<evidence type="ECO:0000256" key="1">
    <source>
        <dbReference type="ARBA" id="ARBA00008725"/>
    </source>
</evidence>
<dbReference type="EMBL" id="JAJKFT010000010">
    <property type="protein sequence ID" value="MCC9629936.1"/>
    <property type="molecule type" value="Genomic_DNA"/>
</dbReference>
<evidence type="ECO:0000313" key="6">
    <source>
        <dbReference type="EMBL" id="MCC9629936.1"/>
    </source>
</evidence>
<dbReference type="Gene3D" id="3.40.190.10">
    <property type="entry name" value="Periplasmic binding protein-like II"/>
    <property type="match status" value="2"/>
</dbReference>